<name>A0ABT8CG17_9BACT</name>
<keyword evidence="1" id="KW-0472">Membrane</keyword>
<keyword evidence="1" id="KW-1133">Transmembrane helix</keyword>
<feature type="transmembrane region" description="Helical" evidence="1">
    <location>
        <begin position="136"/>
        <end position="156"/>
    </location>
</feature>
<reference evidence="3" key="1">
    <citation type="journal article" date="2019" name="Int. J. Syst. Evol. Microbiol.">
        <title>The Global Catalogue of Microorganisms (GCM) 10K type strain sequencing project: providing services to taxonomists for standard genome sequencing and annotation.</title>
        <authorList>
            <consortium name="The Broad Institute Genomics Platform"/>
            <consortium name="The Broad Institute Genome Sequencing Center for Infectious Disease"/>
            <person name="Wu L."/>
            <person name="Ma J."/>
        </authorList>
    </citation>
    <scope>NUCLEOTIDE SEQUENCE [LARGE SCALE GENOMIC DNA]</scope>
    <source>
        <strain evidence="3">CECT 7706</strain>
    </source>
</reference>
<protein>
    <recommendedName>
        <fullName evidence="4">Glycosyltransferase RgtA/B/C/D-like domain-containing protein</fullName>
    </recommendedName>
</protein>
<evidence type="ECO:0000256" key="1">
    <source>
        <dbReference type="SAM" id="Phobius"/>
    </source>
</evidence>
<feature type="transmembrane region" description="Helical" evidence="1">
    <location>
        <begin position="335"/>
        <end position="355"/>
    </location>
</feature>
<keyword evidence="3" id="KW-1185">Reference proteome</keyword>
<dbReference type="EMBL" id="JAUFQS010000047">
    <property type="protein sequence ID" value="MDN3690571.1"/>
    <property type="molecule type" value="Genomic_DNA"/>
</dbReference>
<keyword evidence="1" id="KW-0812">Transmembrane</keyword>
<comment type="caution">
    <text evidence="2">The sequence shown here is derived from an EMBL/GenBank/DDBJ whole genome shotgun (WGS) entry which is preliminary data.</text>
</comment>
<evidence type="ECO:0000313" key="2">
    <source>
        <dbReference type="EMBL" id="MDN3690571.1"/>
    </source>
</evidence>
<feature type="transmembrane region" description="Helical" evidence="1">
    <location>
        <begin position="224"/>
        <end position="242"/>
    </location>
</feature>
<dbReference type="RefSeq" id="WP_163382952.1">
    <property type="nucleotide sequence ID" value="NZ_JAUFQS010000047.1"/>
</dbReference>
<accession>A0ABT8CG17</accession>
<gene>
    <name evidence="2" type="ORF">QWZ15_22315</name>
</gene>
<feature type="transmembrane region" description="Helical" evidence="1">
    <location>
        <begin position="101"/>
        <end position="124"/>
    </location>
</feature>
<feature type="transmembrane region" description="Helical" evidence="1">
    <location>
        <begin position="6"/>
        <end position="24"/>
    </location>
</feature>
<feature type="transmembrane region" description="Helical" evidence="1">
    <location>
        <begin position="183"/>
        <end position="212"/>
    </location>
</feature>
<feature type="transmembrane region" description="Helical" evidence="1">
    <location>
        <begin position="301"/>
        <end position="326"/>
    </location>
</feature>
<organism evidence="2 3">
    <name type="scientific">Cyclobacterium jeungdonense</name>
    <dbReference type="NCBI Taxonomy" id="708087"/>
    <lineage>
        <taxon>Bacteria</taxon>
        <taxon>Pseudomonadati</taxon>
        <taxon>Bacteroidota</taxon>
        <taxon>Cytophagia</taxon>
        <taxon>Cytophagales</taxon>
        <taxon>Cyclobacteriaceae</taxon>
        <taxon>Cyclobacterium</taxon>
    </lineage>
</organism>
<evidence type="ECO:0000313" key="3">
    <source>
        <dbReference type="Proteomes" id="UP001236663"/>
    </source>
</evidence>
<feature type="transmembrane region" description="Helical" evidence="1">
    <location>
        <begin position="36"/>
        <end position="55"/>
    </location>
</feature>
<evidence type="ECO:0008006" key="4">
    <source>
        <dbReference type="Google" id="ProtNLM"/>
    </source>
</evidence>
<sequence length="388" mass="44875">MTLKDFIFILLLISLVFLWIGKRSKNKGYSQRQRNFLYALWVYHLGMGYLFYRYLLHHGGDSLRYWNLQSIPIGESESWMAHWGVGTAFIQWVNFPFSHWLGFHFLSGTMGYATLSFFGFVPLMEWMGRRLQPLDSSLVIMGGFLLVFLPNVHFWTAGVGKEAFLWLGLVLVMTGTQNFPEKWGYLLLGLFLSLMVRPIQGLILTLSVAGILPFHPKLRNYRRLLIPLAGSLIVGILAYRWIQGSLEYGFHFRWIGDLLDWQHRYLNSFGGNSSLPMADYSMVEKLAAVFFRPYPWEVKGFWSLAASLENSLFFLIVAIGGLALLLGKVKRSVPFFYRIAFVYGILLSLLFAFALNNLGVIMRMKSVYTVFISCYFYECMVRYNSRLL</sequence>
<dbReference type="Proteomes" id="UP001236663">
    <property type="component" value="Unassembled WGS sequence"/>
</dbReference>
<proteinExistence type="predicted"/>